<keyword evidence="2" id="KW-1185">Reference proteome</keyword>
<name>A0A1I7ZNS4_9BILA</name>
<dbReference type="Gene3D" id="2.60.60.20">
    <property type="entry name" value="PLAT/LH2 domain"/>
    <property type="match status" value="1"/>
</dbReference>
<reference evidence="3" key="1">
    <citation type="submission" date="2016-11" db="UniProtKB">
        <authorList>
            <consortium name="WormBaseParasite"/>
        </authorList>
    </citation>
    <scope>IDENTIFICATION</scope>
</reference>
<proteinExistence type="predicted"/>
<sequence length="242" mass="27361">MRALLLFLVFLLVPAAHSLSNRRQSSVLGEFYQVEIHVQTSSCSKAGTNDQISLWIAKGSIAQNRVKIVKTSSIPVNGPYAIDGSSGDQLERNHHDTIFSTNFNDGYGHKLTFKDLEKNSVLIMKKTNGFWSALSGSWKPEKVTIELQKKQKGRSQKTDNRTVLKARLEFRMDAPCSYGWISDEDYYLVSHKGTFYHLKNSAHLTLAEIADHYDESNVECIVEYRDPINPKPSSCPVPFRYG</sequence>
<protein>
    <submittedName>
        <fullName evidence="3">Secreted protein</fullName>
    </submittedName>
</protein>
<evidence type="ECO:0000313" key="3">
    <source>
        <dbReference type="WBParaSite" id="L893_g28409.t1"/>
    </source>
</evidence>
<evidence type="ECO:0000256" key="1">
    <source>
        <dbReference type="SAM" id="SignalP"/>
    </source>
</evidence>
<feature type="signal peptide" evidence="1">
    <location>
        <begin position="1"/>
        <end position="18"/>
    </location>
</feature>
<dbReference type="WBParaSite" id="L893_g28409.t1">
    <property type="protein sequence ID" value="L893_g28409.t1"/>
    <property type="gene ID" value="L893_g28409"/>
</dbReference>
<feature type="chain" id="PRO_5009313720" evidence="1">
    <location>
        <begin position="19"/>
        <end position="242"/>
    </location>
</feature>
<keyword evidence="1" id="KW-0732">Signal</keyword>
<evidence type="ECO:0000313" key="2">
    <source>
        <dbReference type="Proteomes" id="UP000095287"/>
    </source>
</evidence>
<dbReference type="AlphaFoldDB" id="A0A1I7ZNS4"/>
<dbReference type="Proteomes" id="UP000095287">
    <property type="component" value="Unplaced"/>
</dbReference>
<accession>A0A1I7ZNS4</accession>
<organism evidence="2 3">
    <name type="scientific">Steinernema glaseri</name>
    <dbReference type="NCBI Taxonomy" id="37863"/>
    <lineage>
        <taxon>Eukaryota</taxon>
        <taxon>Metazoa</taxon>
        <taxon>Ecdysozoa</taxon>
        <taxon>Nematoda</taxon>
        <taxon>Chromadorea</taxon>
        <taxon>Rhabditida</taxon>
        <taxon>Tylenchina</taxon>
        <taxon>Panagrolaimomorpha</taxon>
        <taxon>Strongyloidoidea</taxon>
        <taxon>Steinernematidae</taxon>
        <taxon>Steinernema</taxon>
    </lineage>
</organism>